<proteinExistence type="predicted"/>
<accession>A0ABN3I3P5</accession>
<dbReference type="EMBL" id="BAAARB010000033">
    <property type="protein sequence ID" value="GAA2393551.1"/>
    <property type="molecule type" value="Genomic_DNA"/>
</dbReference>
<feature type="compositionally biased region" description="Polar residues" evidence="1">
    <location>
        <begin position="44"/>
        <end position="54"/>
    </location>
</feature>
<comment type="caution">
    <text evidence="2">The sequence shown here is derived from an EMBL/GenBank/DDBJ whole genome shotgun (WGS) entry which is preliminary data.</text>
</comment>
<evidence type="ECO:0000256" key="1">
    <source>
        <dbReference type="SAM" id="MobiDB-lite"/>
    </source>
</evidence>
<feature type="compositionally biased region" description="Low complexity" evidence="1">
    <location>
        <begin position="1"/>
        <end position="21"/>
    </location>
</feature>
<gene>
    <name evidence="2" type="ORF">GCM10009855_36440</name>
</gene>
<protein>
    <recommendedName>
        <fullName evidence="4">Replication-relaxation</fullName>
    </recommendedName>
</protein>
<name>A0ABN3I3P5_9ACTN</name>
<keyword evidence="3" id="KW-1185">Reference proteome</keyword>
<dbReference type="Pfam" id="PF13814">
    <property type="entry name" value="Replic_Relax"/>
    <property type="match status" value="1"/>
</dbReference>
<dbReference type="InterPro" id="IPR025855">
    <property type="entry name" value="Replic_Relax"/>
</dbReference>
<sequence length="324" mass="35662">MSAAQPTAPGGYTPGAGLPLGVPAASGDDMVSAQVGDEFPGSREPNTSVPSSSEVAPRGAGRRVGARQLARLTDQLSDRDRDVLWLVADHRYLTTHQVQRFCFVDHETAATGSRVTRRVLARLQRDGLIRSLDRRVGGLGSGSGVTIWRLSASGLRIVYGDGKRRRSAEPSERFLRHCLAVADVHVLLHQHRRIEAIENVAVEVEPASWRKYLGPSGERRWLQPDLYSEITTADFVDRTFIEVDLGTESLPTLIRKCQQYEDYRRSGTEQDRRGSFPLVVWLLTTAERAVKLEAAVHRSHSLTAAMFRYATPNTLAQVLAGGAA</sequence>
<reference evidence="2 3" key="1">
    <citation type="journal article" date="2019" name="Int. J. Syst. Evol. Microbiol.">
        <title>The Global Catalogue of Microorganisms (GCM) 10K type strain sequencing project: providing services to taxonomists for standard genome sequencing and annotation.</title>
        <authorList>
            <consortium name="The Broad Institute Genomics Platform"/>
            <consortium name="The Broad Institute Genome Sequencing Center for Infectious Disease"/>
            <person name="Wu L."/>
            <person name="Ma J."/>
        </authorList>
    </citation>
    <scope>NUCLEOTIDE SEQUENCE [LARGE SCALE GENOMIC DNA]</scope>
    <source>
        <strain evidence="2 3">JCM 16227</strain>
    </source>
</reference>
<evidence type="ECO:0000313" key="2">
    <source>
        <dbReference type="EMBL" id="GAA2393551.1"/>
    </source>
</evidence>
<evidence type="ECO:0000313" key="3">
    <source>
        <dbReference type="Proteomes" id="UP001501170"/>
    </source>
</evidence>
<feature type="region of interest" description="Disordered" evidence="1">
    <location>
        <begin position="1"/>
        <end position="66"/>
    </location>
</feature>
<dbReference type="Proteomes" id="UP001501170">
    <property type="component" value="Unassembled WGS sequence"/>
</dbReference>
<organism evidence="2 3">
    <name type="scientific">Gordonia cholesterolivorans</name>
    <dbReference type="NCBI Taxonomy" id="559625"/>
    <lineage>
        <taxon>Bacteria</taxon>
        <taxon>Bacillati</taxon>
        <taxon>Actinomycetota</taxon>
        <taxon>Actinomycetes</taxon>
        <taxon>Mycobacteriales</taxon>
        <taxon>Gordoniaceae</taxon>
        <taxon>Gordonia</taxon>
    </lineage>
</organism>
<evidence type="ECO:0008006" key="4">
    <source>
        <dbReference type="Google" id="ProtNLM"/>
    </source>
</evidence>